<comment type="caution">
    <text evidence="4">The sequence shown here is derived from an EMBL/GenBank/DDBJ whole genome shotgun (WGS) entry which is preliminary data.</text>
</comment>
<dbReference type="PROSITE" id="PS51318">
    <property type="entry name" value="TAT"/>
    <property type="match status" value="1"/>
</dbReference>
<dbReference type="PROSITE" id="PS51257">
    <property type="entry name" value="PROKAR_LIPOPROTEIN"/>
    <property type="match status" value="1"/>
</dbReference>
<feature type="signal peptide" evidence="1">
    <location>
        <begin position="1"/>
        <end position="19"/>
    </location>
</feature>
<evidence type="ECO:0000313" key="5">
    <source>
        <dbReference type="Proteomes" id="UP000239007"/>
    </source>
</evidence>
<dbReference type="PANTHER" id="PTHR43606:SF2">
    <property type="entry name" value="ALKALINE PHOSPHATASE FAMILY PROTEIN (AFU_ORTHOLOGUE AFUA_5G03860)"/>
    <property type="match status" value="1"/>
</dbReference>
<dbReference type="Gene3D" id="3.60.21.70">
    <property type="entry name" value="PhoD-like phosphatase"/>
    <property type="match status" value="1"/>
</dbReference>
<keyword evidence="1" id="KW-0732">Signal</keyword>
<dbReference type="OrthoDB" id="327733at2"/>
<dbReference type="PANTHER" id="PTHR43606">
    <property type="entry name" value="PHOSPHATASE, PUTATIVE (AFU_ORTHOLOGUE AFUA_6G08710)-RELATED"/>
    <property type="match status" value="1"/>
</dbReference>
<feature type="domain" description="PhoD-like phosphatase metallophosphatase" evidence="2">
    <location>
        <begin position="142"/>
        <end position="541"/>
    </location>
</feature>
<name>A0A2S7UVN6_9GAMM</name>
<accession>A0A2S7UVN6</accession>
<dbReference type="InterPro" id="IPR029052">
    <property type="entry name" value="Metallo-depent_PP-like"/>
</dbReference>
<gene>
    <name evidence="4" type="ORF">BTO11_10610</name>
</gene>
<evidence type="ECO:0000256" key="1">
    <source>
        <dbReference type="SAM" id="SignalP"/>
    </source>
</evidence>
<dbReference type="InterPro" id="IPR018946">
    <property type="entry name" value="PhoD-like_MPP"/>
</dbReference>
<feature type="chain" id="PRO_5015585938" evidence="1">
    <location>
        <begin position="20"/>
        <end position="564"/>
    </location>
</feature>
<evidence type="ECO:0000259" key="2">
    <source>
        <dbReference type="Pfam" id="PF09423"/>
    </source>
</evidence>
<dbReference type="InterPro" id="IPR038607">
    <property type="entry name" value="PhoD-like_sf"/>
</dbReference>
<dbReference type="EMBL" id="MSCH01000003">
    <property type="protein sequence ID" value="PQJ54056.1"/>
    <property type="molecule type" value="Genomic_DNA"/>
</dbReference>
<keyword evidence="5" id="KW-1185">Reference proteome</keyword>
<feature type="domain" description="Phospholipase D N-terminal" evidence="3">
    <location>
        <begin position="44"/>
        <end position="131"/>
    </location>
</feature>
<dbReference type="InterPro" id="IPR032093">
    <property type="entry name" value="PhoD_N"/>
</dbReference>
<evidence type="ECO:0000313" key="4">
    <source>
        <dbReference type="EMBL" id="PQJ54056.1"/>
    </source>
</evidence>
<dbReference type="Proteomes" id="UP000239007">
    <property type="component" value="Unassembled WGS sequence"/>
</dbReference>
<dbReference type="RefSeq" id="WP_105052567.1">
    <property type="nucleotide sequence ID" value="NZ_BMYG01000007.1"/>
</dbReference>
<dbReference type="InterPro" id="IPR006311">
    <property type="entry name" value="TAT_signal"/>
</dbReference>
<dbReference type="Pfam" id="PF16655">
    <property type="entry name" value="PhoD_N"/>
    <property type="match status" value="1"/>
</dbReference>
<dbReference type="Gene3D" id="2.60.40.380">
    <property type="entry name" value="Purple acid phosphatase-like, N-terminal"/>
    <property type="match status" value="1"/>
</dbReference>
<dbReference type="Pfam" id="PF09423">
    <property type="entry name" value="PhoD"/>
    <property type="match status" value="1"/>
</dbReference>
<sequence>MSITSRRKFLQLSAGSAFALAVSTSLTGCAALQKKALTSVEFHHGVASGDPLSDALIIWSRVNTKEPTARVGWELASDVAFSNIIRRGTESTDKSRDFTLKIDVQELQPNTEYFYRFIGLDSFSPIGRAKTLPVGNIDQIKMVVVSCSNYPAGYFNAYSDAAKQDKLDVVLHLGDYIYEYPMGGYATKTAEKIGRQLAPDNSGEIITLSDYRKRYAIYKTDKGLQALHAAAPFIAVWDDHEVTNDTYKDGAENHNEGEGDFLKRRAAAIQAYYEWLPIRPPMGEQNPQIYRSFDFGNLLSLHMLDTRVIARDKQLAYSDYRDKTTKQMDITKFVKDLNDPKRQLLGHSQLSWLTSAISNSKAKWQVLGQQVLMTKMLMPTEMFSQSGSAEVLAVLAELAEIKRDVLAQKTVTAEQLARVNSLMPYNLDAWDGYPAERETLYDSVLGLSKETNKKLVVVAGDTHNAWSGTLKDAKGNHIGVEFATPGVTSPGMEAYFSLNTEQAQKMASALSVLINDLEYCDLSHRGYMLLTLTNEKVTADWRYVDNIESTSYNIVNPHQKVYTA</sequence>
<evidence type="ECO:0000259" key="3">
    <source>
        <dbReference type="Pfam" id="PF16655"/>
    </source>
</evidence>
<organism evidence="4 5">
    <name type="scientific">Psychrosphaera saromensis</name>
    <dbReference type="NCBI Taxonomy" id="716813"/>
    <lineage>
        <taxon>Bacteria</taxon>
        <taxon>Pseudomonadati</taxon>
        <taxon>Pseudomonadota</taxon>
        <taxon>Gammaproteobacteria</taxon>
        <taxon>Alteromonadales</taxon>
        <taxon>Pseudoalteromonadaceae</taxon>
        <taxon>Psychrosphaera</taxon>
    </lineage>
</organism>
<proteinExistence type="predicted"/>
<dbReference type="SUPFAM" id="SSF56300">
    <property type="entry name" value="Metallo-dependent phosphatases"/>
    <property type="match status" value="1"/>
</dbReference>
<dbReference type="InterPro" id="IPR052900">
    <property type="entry name" value="Phospholipid_Metab_Enz"/>
</dbReference>
<dbReference type="CDD" id="cd07389">
    <property type="entry name" value="MPP_PhoD"/>
    <property type="match status" value="1"/>
</dbReference>
<reference evidence="4 5" key="1">
    <citation type="submission" date="2016-12" db="EMBL/GenBank/DDBJ databases">
        <title>Diversity of luminous bacteria.</title>
        <authorList>
            <person name="Yoshizawa S."/>
            <person name="Kogure K."/>
        </authorList>
    </citation>
    <scope>NUCLEOTIDE SEQUENCE [LARGE SCALE GENOMIC DNA]</scope>
    <source>
        <strain evidence="4 5">SA4-48</strain>
    </source>
</reference>
<protein>
    <submittedName>
        <fullName evidence="4">Alkaline phosphatase</fullName>
    </submittedName>
</protein>
<dbReference type="AlphaFoldDB" id="A0A2S7UVN6"/>